<gene>
    <name evidence="9" type="ORF">SAMN05216199_0462</name>
</gene>
<dbReference type="AlphaFoldDB" id="A0A1H9XVF6"/>
<dbReference type="Pfam" id="PF00507">
    <property type="entry name" value="Oxidored_q4"/>
    <property type="match status" value="1"/>
</dbReference>
<evidence type="ECO:0000256" key="4">
    <source>
        <dbReference type="ARBA" id="ARBA00022692"/>
    </source>
</evidence>
<keyword evidence="5 8" id="KW-1133">Transmembrane helix</keyword>
<evidence type="ECO:0000256" key="7">
    <source>
        <dbReference type="RuleBase" id="RU003639"/>
    </source>
</evidence>
<keyword evidence="10" id="KW-1185">Reference proteome</keyword>
<keyword evidence="4 7" id="KW-0812">Transmembrane</keyword>
<comment type="subcellular location">
    <subcellularLocation>
        <location evidence="7">Cell membrane</location>
        <topology evidence="7">Multi-pass membrane protein</topology>
    </subcellularLocation>
    <subcellularLocation>
        <location evidence="1">Membrane</location>
    </subcellularLocation>
</comment>
<feature type="transmembrane region" description="Helical" evidence="8">
    <location>
        <begin position="36"/>
        <end position="60"/>
    </location>
</feature>
<evidence type="ECO:0000313" key="10">
    <source>
        <dbReference type="Proteomes" id="UP000199019"/>
    </source>
</evidence>
<evidence type="ECO:0000256" key="1">
    <source>
        <dbReference type="ARBA" id="ARBA00004370"/>
    </source>
</evidence>
<dbReference type="PANTHER" id="PTHR11058:SF9">
    <property type="entry name" value="NADH-UBIQUINONE OXIDOREDUCTASE CHAIN 3"/>
    <property type="match status" value="1"/>
</dbReference>
<evidence type="ECO:0000256" key="6">
    <source>
        <dbReference type="ARBA" id="ARBA00023136"/>
    </source>
</evidence>
<organism evidence="9 10">
    <name type="scientific">Pedococcus cremeus</name>
    <dbReference type="NCBI Taxonomy" id="587636"/>
    <lineage>
        <taxon>Bacteria</taxon>
        <taxon>Bacillati</taxon>
        <taxon>Actinomycetota</taxon>
        <taxon>Actinomycetes</taxon>
        <taxon>Micrococcales</taxon>
        <taxon>Intrasporangiaceae</taxon>
        <taxon>Pedococcus</taxon>
    </lineage>
</organism>
<dbReference type="EC" id="7.1.1.-" evidence="7"/>
<evidence type="ECO:0000256" key="5">
    <source>
        <dbReference type="ARBA" id="ARBA00022989"/>
    </source>
</evidence>
<evidence type="ECO:0000256" key="3">
    <source>
        <dbReference type="ARBA" id="ARBA00022448"/>
    </source>
</evidence>
<dbReference type="GO" id="GO:0048038">
    <property type="term" value="F:quinone binding"/>
    <property type="evidence" value="ECO:0007669"/>
    <property type="project" value="UniProtKB-KW"/>
</dbReference>
<dbReference type="Gene3D" id="1.20.58.1610">
    <property type="entry name" value="NADH:ubiquinone/plastoquinone oxidoreductase, chain 3"/>
    <property type="match status" value="1"/>
</dbReference>
<comment type="similarity">
    <text evidence="2 7">Belongs to the complex I subunit 3 family.</text>
</comment>
<dbReference type="InterPro" id="IPR038430">
    <property type="entry name" value="NDAH_ubi_oxred_su3_sf"/>
</dbReference>
<keyword evidence="6 8" id="KW-0472">Membrane</keyword>
<evidence type="ECO:0000313" key="9">
    <source>
        <dbReference type="EMBL" id="SES49663.1"/>
    </source>
</evidence>
<feature type="transmembrane region" description="Helical" evidence="8">
    <location>
        <begin position="91"/>
        <end position="114"/>
    </location>
</feature>
<dbReference type="GO" id="GO:0005886">
    <property type="term" value="C:plasma membrane"/>
    <property type="evidence" value="ECO:0007669"/>
    <property type="project" value="UniProtKB-SubCell"/>
</dbReference>
<dbReference type="EMBL" id="FOHB01000014">
    <property type="protein sequence ID" value="SES49663.1"/>
    <property type="molecule type" value="Genomic_DNA"/>
</dbReference>
<feature type="transmembrane region" description="Helical" evidence="8">
    <location>
        <begin position="120"/>
        <end position="143"/>
    </location>
</feature>
<evidence type="ECO:0000256" key="8">
    <source>
        <dbReference type="SAM" id="Phobius"/>
    </source>
</evidence>
<dbReference type="InterPro" id="IPR000440">
    <property type="entry name" value="NADH_UbQ/plastoQ_OxRdtase_su3"/>
</dbReference>
<dbReference type="STRING" id="587636.SAMN05216199_0462"/>
<reference evidence="10" key="1">
    <citation type="submission" date="2016-10" db="EMBL/GenBank/DDBJ databases">
        <authorList>
            <person name="Varghese N."/>
            <person name="Submissions S."/>
        </authorList>
    </citation>
    <scope>NUCLEOTIDE SEQUENCE [LARGE SCALE GENOMIC DNA]</scope>
    <source>
        <strain evidence="10">CGMCC 1.6963</strain>
    </source>
</reference>
<dbReference type="GO" id="GO:0008137">
    <property type="term" value="F:NADH dehydrogenase (ubiquinone) activity"/>
    <property type="evidence" value="ECO:0007669"/>
    <property type="project" value="InterPro"/>
</dbReference>
<dbReference type="PANTHER" id="PTHR11058">
    <property type="entry name" value="NADH-UBIQUINONE OXIDOREDUCTASE CHAIN 3"/>
    <property type="match status" value="1"/>
</dbReference>
<accession>A0A1H9XVF6</accession>
<protein>
    <recommendedName>
        <fullName evidence="7">NADH-quinone oxidoreductase subunit</fullName>
        <ecNumber evidence="7">7.1.1.-</ecNumber>
    </recommendedName>
</protein>
<sequence>MSHAATWAFRVRVAAAAATSRHVPAQVARLPRVSPYVVVAAVVLVGLLLFVAAMGARALLAPKAPTRAKLTTYESGVDPVGQGWAQTQIRYFVYAFLYVIFAVDAVYLFPWALVIRSTGLGAASLVEIGVFIGILLIGLAHAARRGLLRWF</sequence>
<keyword evidence="3" id="KW-0813">Transport</keyword>
<dbReference type="GO" id="GO:0030964">
    <property type="term" value="C:NADH dehydrogenase complex"/>
    <property type="evidence" value="ECO:0007669"/>
    <property type="project" value="TreeGrafter"/>
</dbReference>
<keyword evidence="7" id="KW-0874">Quinone</keyword>
<dbReference type="Proteomes" id="UP000199019">
    <property type="component" value="Unassembled WGS sequence"/>
</dbReference>
<name>A0A1H9XVF6_9MICO</name>
<comment type="function">
    <text evidence="7">NDH-1 shuttles electrons from NADH, via FMN and iron-sulfur (Fe-S) centers, to quinones in the respiratory chain.</text>
</comment>
<proteinExistence type="inferred from homology"/>
<evidence type="ECO:0000256" key="2">
    <source>
        <dbReference type="ARBA" id="ARBA00008472"/>
    </source>
</evidence>
<comment type="catalytic activity">
    <reaction evidence="7">
        <text>a quinone + NADH + 5 H(+)(in) = a quinol + NAD(+) + 4 H(+)(out)</text>
        <dbReference type="Rhea" id="RHEA:57888"/>
        <dbReference type="ChEBI" id="CHEBI:15378"/>
        <dbReference type="ChEBI" id="CHEBI:24646"/>
        <dbReference type="ChEBI" id="CHEBI:57540"/>
        <dbReference type="ChEBI" id="CHEBI:57945"/>
        <dbReference type="ChEBI" id="CHEBI:132124"/>
    </reaction>
</comment>
<keyword evidence="7" id="KW-0520">NAD</keyword>